<sequence>MTPYANLGGDSGISSYESGRTSITIEFSTGAVYLYDYSKPGSHHVEQMKLLADAGQGLNSYIGRNVRSNYAAKLR</sequence>
<evidence type="ECO:0000313" key="1">
    <source>
        <dbReference type="EMBL" id="MBW8687912.1"/>
    </source>
</evidence>
<dbReference type="Proteomes" id="UP000812961">
    <property type="component" value="Unassembled WGS sequence"/>
</dbReference>
<accession>A0ABS7GJL0</accession>
<dbReference type="EMBL" id="JAICCF010000005">
    <property type="protein sequence ID" value="MBW8687912.1"/>
    <property type="molecule type" value="Genomic_DNA"/>
</dbReference>
<keyword evidence="2" id="KW-1185">Reference proteome</keyword>
<comment type="caution">
    <text evidence="1">The sequence shown here is derived from an EMBL/GenBank/DDBJ whole genome shotgun (WGS) entry which is preliminary data.</text>
</comment>
<proteinExistence type="predicted"/>
<protein>
    <recommendedName>
        <fullName evidence="3">KTSC domain-containing protein</fullName>
    </recommendedName>
</protein>
<reference evidence="1 2" key="1">
    <citation type="submission" date="2021-08" db="EMBL/GenBank/DDBJ databases">
        <title>The genome sequence of Chitinophaga sp. B61.</title>
        <authorList>
            <person name="Zhang X."/>
        </authorList>
    </citation>
    <scope>NUCLEOTIDE SEQUENCE [LARGE SCALE GENOMIC DNA]</scope>
    <source>
        <strain evidence="1 2">B61</strain>
    </source>
</reference>
<evidence type="ECO:0008006" key="3">
    <source>
        <dbReference type="Google" id="ProtNLM"/>
    </source>
</evidence>
<dbReference type="RefSeq" id="WP_220253227.1">
    <property type="nucleotide sequence ID" value="NZ_JAICCF010000005.1"/>
</dbReference>
<gene>
    <name evidence="1" type="ORF">K1Y79_26470</name>
</gene>
<name>A0ABS7GJL0_9BACT</name>
<evidence type="ECO:0000313" key="2">
    <source>
        <dbReference type="Proteomes" id="UP000812961"/>
    </source>
</evidence>
<organism evidence="1 2">
    <name type="scientific">Chitinophaga rhizophila</name>
    <dbReference type="NCBI Taxonomy" id="2866212"/>
    <lineage>
        <taxon>Bacteria</taxon>
        <taxon>Pseudomonadati</taxon>
        <taxon>Bacteroidota</taxon>
        <taxon>Chitinophagia</taxon>
        <taxon>Chitinophagales</taxon>
        <taxon>Chitinophagaceae</taxon>
        <taxon>Chitinophaga</taxon>
    </lineage>
</organism>